<feature type="transmembrane region" description="Helical" evidence="1">
    <location>
        <begin position="61"/>
        <end position="83"/>
    </location>
</feature>
<gene>
    <name evidence="3" type="ORF">CWS20_10250</name>
</gene>
<dbReference type="Pfam" id="PF23494">
    <property type="entry name" value="bPH_10"/>
    <property type="match status" value="1"/>
</dbReference>
<keyword evidence="3" id="KW-0687">Ribonucleoprotein</keyword>
<dbReference type="RefSeq" id="WP_066198614.1">
    <property type="nucleotide sequence ID" value="NZ_JARMMB010000010.1"/>
</dbReference>
<evidence type="ECO:0000313" key="3">
    <source>
        <dbReference type="EMBL" id="PKG29132.1"/>
    </source>
</evidence>
<keyword evidence="3" id="KW-0689">Ribosomal protein</keyword>
<reference evidence="3 4" key="1">
    <citation type="journal article" date="2010" name="Int. J. Syst. Evol. Microbiol.">
        <title>Bacillus horneckiae sp. nov., isolated from a spacecraft-assembly clean room.</title>
        <authorList>
            <person name="Vaishampayan P."/>
            <person name="Probst A."/>
            <person name="Krishnamurthi S."/>
            <person name="Ghosh S."/>
            <person name="Osman S."/>
            <person name="McDowall A."/>
            <person name="Ruckmani A."/>
            <person name="Mayilraj S."/>
            <person name="Venkateswaran K."/>
        </authorList>
    </citation>
    <scope>NUCLEOTIDE SEQUENCE [LARGE SCALE GENOMIC DNA]</scope>
    <source>
        <strain evidence="4">1PO1SC</strain>
    </source>
</reference>
<name>A0A2N0ZHZ2_9BACI</name>
<keyword evidence="1" id="KW-0472">Membrane</keyword>
<dbReference type="GO" id="GO:0005840">
    <property type="term" value="C:ribosome"/>
    <property type="evidence" value="ECO:0007669"/>
    <property type="project" value="UniProtKB-KW"/>
</dbReference>
<keyword evidence="1" id="KW-0812">Transmembrane</keyword>
<evidence type="ECO:0000256" key="1">
    <source>
        <dbReference type="SAM" id="Phobius"/>
    </source>
</evidence>
<keyword evidence="4" id="KW-1185">Reference proteome</keyword>
<keyword evidence="1" id="KW-1133">Transmembrane helix</keyword>
<protein>
    <submittedName>
        <fullName evidence="3">50S ribosomal protein L29</fullName>
    </submittedName>
</protein>
<dbReference type="AlphaFoldDB" id="A0A2N0ZHZ2"/>
<comment type="caution">
    <text evidence="3">The sequence shown here is derived from an EMBL/GenBank/DDBJ whole genome shotgun (WGS) entry which is preliminary data.</text>
</comment>
<organism evidence="3 4">
    <name type="scientific">Cytobacillus horneckiae</name>
    <dbReference type="NCBI Taxonomy" id="549687"/>
    <lineage>
        <taxon>Bacteria</taxon>
        <taxon>Bacillati</taxon>
        <taxon>Bacillota</taxon>
        <taxon>Bacilli</taxon>
        <taxon>Bacillales</taxon>
        <taxon>Bacillaceae</taxon>
        <taxon>Cytobacillus</taxon>
    </lineage>
</organism>
<dbReference type="Proteomes" id="UP000233343">
    <property type="component" value="Unassembled WGS sequence"/>
</dbReference>
<dbReference type="EMBL" id="PISD01000019">
    <property type="protein sequence ID" value="PKG29132.1"/>
    <property type="molecule type" value="Genomic_DNA"/>
</dbReference>
<feature type="transmembrane region" description="Helical" evidence="1">
    <location>
        <begin position="16"/>
        <end position="40"/>
    </location>
</feature>
<evidence type="ECO:0000259" key="2">
    <source>
        <dbReference type="Pfam" id="PF23494"/>
    </source>
</evidence>
<evidence type="ECO:0000313" key="4">
    <source>
        <dbReference type="Proteomes" id="UP000233343"/>
    </source>
</evidence>
<dbReference type="InterPro" id="IPR057798">
    <property type="entry name" value="PH_YqeB"/>
</dbReference>
<feature type="domain" description="YqeB PH" evidence="2">
    <location>
        <begin position="6"/>
        <end position="156"/>
    </location>
</feature>
<proteinExistence type="predicted"/>
<sequence length="169" mass="18996">MNHHVTKLGLTVFERALILVIPTAIGGIVGWFLPVIVSGLKRIPILSSNDLIMLIDSFHSFSVSVIAMIIGIIAGFILSIIIFNESLNIFIDDTKIKLVIKEEETIISKNMVSAIFIEEKQLKLLDNEGKEIFSREIDIPTEKVKDAFLSHFYPWKNEDPYKSCSNYGG</sequence>
<accession>A0A2N0ZHZ2</accession>